<dbReference type="PROSITE" id="PS00041">
    <property type="entry name" value="HTH_ARAC_FAMILY_1"/>
    <property type="match status" value="1"/>
</dbReference>
<keyword evidence="3" id="KW-0804">Transcription</keyword>
<evidence type="ECO:0000313" key="6">
    <source>
        <dbReference type="Proteomes" id="UP000249547"/>
    </source>
</evidence>
<evidence type="ECO:0000259" key="4">
    <source>
        <dbReference type="PROSITE" id="PS01124"/>
    </source>
</evidence>
<evidence type="ECO:0000256" key="1">
    <source>
        <dbReference type="ARBA" id="ARBA00023015"/>
    </source>
</evidence>
<reference evidence="5 6" key="1">
    <citation type="submission" date="2018-06" db="EMBL/GenBank/DDBJ databases">
        <title>Genomic Encyclopedia of Archaeal and Bacterial Type Strains, Phase II (KMG-II): from individual species to whole genera.</title>
        <authorList>
            <person name="Goeker M."/>
        </authorList>
    </citation>
    <scope>NUCLEOTIDE SEQUENCE [LARGE SCALE GENOMIC DNA]</scope>
    <source>
        <strain evidence="5 6">DSM 23857</strain>
    </source>
</reference>
<dbReference type="InterPro" id="IPR009057">
    <property type="entry name" value="Homeodomain-like_sf"/>
</dbReference>
<keyword evidence="2 5" id="KW-0238">DNA-binding</keyword>
<dbReference type="PANTHER" id="PTHR46796:SF6">
    <property type="entry name" value="ARAC SUBFAMILY"/>
    <property type="match status" value="1"/>
</dbReference>
<evidence type="ECO:0000313" key="5">
    <source>
        <dbReference type="EMBL" id="RAJ05213.1"/>
    </source>
</evidence>
<dbReference type="SMART" id="SM00342">
    <property type="entry name" value="HTH_ARAC"/>
    <property type="match status" value="1"/>
</dbReference>
<dbReference type="Gene3D" id="1.10.10.60">
    <property type="entry name" value="Homeodomain-like"/>
    <property type="match status" value="2"/>
</dbReference>
<feature type="domain" description="HTH araC/xylS-type" evidence="4">
    <location>
        <begin position="185"/>
        <end position="283"/>
    </location>
</feature>
<name>A0A327QPE1_9BACT</name>
<proteinExistence type="predicted"/>
<dbReference type="AlphaFoldDB" id="A0A327QPE1"/>
<dbReference type="InterPro" id="IPR050204">
    <property type="entry name" value="AraC_XylS_family_regulators"/>
</dbReference>
<dbReference type="Pfam" id="PF22200">
    <property type="entry name" value="ExsA_N"/>
    <property type="match status" value="1"/>
</dbReference>
<dbReference type="InterPro" id="IPR018060">
    <property type="entry name" value="HTH_AraC"/>
</dbReference>
<dbReference type="PANTHER" id="PTHR46796">
    <property type="entry name" value="HTH-TYPE TRANSCRIPTIONAL ACTIVATOR RHAS-RELATED"/>
    <property type="match status" value="1"/>
</dbReference>
<dbReference type="EMBL" id="QLLL01000004">
    <property type="protein sequence ID" value="RAJ05213.1"/>
    <property type="molecule type" value="Genomic_DNA"/>
</dbReference>
<accession>A0A327QPE1</accession>
<dbReference type="InterPro" id="IPR054015">
    <property type="entry name" value="ExsA-like_N"/>
</dbReference>
<dbReference type="OrthoDB" id="4480133at2"/>
<keyword evidence="1" id="KW-0805">Transcription regulation</keyword>
<dbReference type="PROSITE" id="PS01124">
    <property type="entry name" value="HTH_ARAC_FAMILY_2"/>
    <property type="match status" value="1"/>
</dbReference>
<dbReference type="InterPro" id="IPR020449">
    <property type="entry name" value="Tscrpt_reg_AraC-type_HTH"/>
</dbReference>
<dbReference type="InterPro" id="IPR018062">
    <property type="entry name" value="HTH_AraC-typ_CS"/>
</dbReference>
<dbReference type="Pfam" id="PF12833">
    <property type="entry name" value="HTH_18"/>
    <property type="match status" value="1"/>
</dbReference>
<sequence>MLHRFPPTPTQALNDPSFLAHPSETYAKLKIEKLPGKRTVLMTEHTLIFVQRGIKLLHFPGETVRASPGEVFLLRKGIYVMAEYIEESADFEAMMLFLPLKQLQAMAMHSNGTHPKHAEPYLVFPATPLLNAFKESFRQYFGQPPAQLEQLMRLKQQEVLLLLLSGPQRNAVQAFIRSAIDNEVATMEHIVSQYLLQPVTIEELASLCNRSLAKFKRDFQKQYNCPPRTWINNQRLAHAHLLLQNTDQQITGIAMDCGFENTSWFIRLYKKKYGHTPATERAK</sequence>
<dbReference type="RefSeq" id="WP_111597825.1">
    <property type="nucleotide sequence ID" value="NZ_QLLL01000004.1"/>
</dbReference>
<organism evidence="5 6">
    <name type="scientific">Chitinophaga skermanii</name>
    <dbReference type="NCBI Taxonomy" id="331697"/>
    <lineage>
        <taxon>Bacteria</taxon>
        <taxon>Pseudomonadati</taxon>
        <taxon>Bacteroidota</taxon>
        <taxon>Chitinophagia</taxon>
        <taxon>Chitinophagales</taxon>
        <taxon>Chitinophagaceae</taxon>
        <taxon>Chitinophaga</taxon>
    </lineage>
</organism>
<comment type="caution">
    <text evidence="5">The sequence shown here is derived from an EMBL/GenBank/DDBJ whole genome shotgun (WGS) entry which is preliminary data.</text>
</comment>
<dbReference type="PRINTS" id="PR00032">
    <property type="entry name" value="HTHARAC"/>
</dbReference>
<dbReference type="GO" id="GO:0043565">
    <property type="term" value="F:sequence-specific DNA binding"/>
    <property type="evidence" value="ECO:0007669"/>
    <property type="project" value="InterPro"/>
</dbReference>
<gene>
    <name evidence="5" type="ORF">LX64_02367</name>
</gene>
<protein>
    <submittedName>
        <fullName evidence="5">AraC-like DNA-binding protein</fullName>
    </submittedName>
</protein>
<dbReference type="SUPFAM" id="SSF46689">
    <property type="entry name" value="Homeodomain-like"/>
    <property type="match status" value="1"/>
</dbReference>
<keyword evidence="6" id="KW-1185">Reference proteome</keyword>
<evidence type="ECO:0000256" key="2">
    <source>
        <dbReference type="ARBA" id="ARBA00023125"/>
    </source>
</evidence>
<dbReference type="GO" id="GO:0003700">
    <property type="term" value="F:DNA-binding transcription factor activity"/>
    <property type="evidence" value="ECO:0007669"/>
    <property type="project" value="InterPro"/>
</dbReference>
<evidence type="ECO:0000256" key="3">
    <source>
        <dbReference type="ARBA" id="ARBA00023163"/>
    </source>
</evidence>
<dbReference type="Proteomes" id="UP000249547">
    <property type="component" value="Unassembled WGS sequence"/>
</dbReference>